<dbReference type="InterPro" id="IPR047287">
    <property type="entry name" value="Tudor_SGF29_rpt2"/>
</dbReference>
<protein>
    <submittedName>
        <fullName evidence="5">DUF1325-domain-containing protein</fullName>
    </submittedName>
</protein>
<dbReference type="GO" id="GO:0005634">
    <property type="term" value="C:nucleus"/>
    <property type="evidence" value="ECO:0007669"/>
    <property type="project" value="UniProtKB-SubCell"/>
</dbReference>
<name>A0A8H4AYF9_GIGMA</name>
<dbReference type="Proteomes" id="UP000439903">
    <property type="component" value="Unassembled WGS sequence"/>
</dbReference>
<comment type="caution">
    <text evidence="5">The sequence shown here is derived from an EMBL/GenBank/DDBJ whole genome shotgun (WGS) entry which is preliminary data.</text>
</comment>
<evidence type="ECO:0000313" key="5">
    <source>
        <dbReference type="EMBL" id="KAF0544475.1"/>
    </source>
</evidence>
<organism evidence="5 6">
    <name type="scientific">Gigaspora margarita</name>
    <dbReference type="NCBI Taxonomy" id="4874"/>
    <lineage>
        <taxon>Eukaryota</taxon>
        <taxon>Fungi</taxon>
        <taxon>Fungi incertae sedis</taxon>
        <taxon>Mucoromycota</taxon>
        <taxon>Glomeromycotina</taxon>
        <taxon>Glomeromycetes</taxon>
        <taxon>Diversisporales</taxon>
        <taxon>Gigasporaceae</taxon>
        <taxon>Gigaspora</taxon>
    </lineage>
</organism>
<accession>A0A8H4AYF9</accession>
<evidence type="ECO:0000256" key="1">
    <source>
        <dbReference type="ARBA" id="ARBA00004123"/>
    </source>
</evidence>
<dbReference type="PANTHER" id="PTHR21539">
    <property type="entry name" value="SAGA-ASSOCIATED FACTOR 29"/>
    <property type="match status" value="1"/>
</dbReference>
<evidence type="ECO:0000256" key="3">
    <source>
        <dbReference type="ARBA" id="ARBA00023163"/>
    </source>
</evidence>
<dbReference type="PANTHER" id="PTHR21539:SF0">
    <property type="entry name" value="SAGA-ASSOCIATED FACTOR 29"/>
    <property type="match status" value="1"/>
</dbReference>
<dbReference type="OrthoDB" id="10265994at2759"/>
<evidence type="ECO:0000256" key="2">
    <source>
        <dbReference type="ARBA" id="ARBA00023015"/>
    </source>
</evidence>
<gene>
    <name evidence="5" type="ORF">F8M41_002804</name>
</gene>
<keyword evidence="3" id="KW-0804">Transcription</keyword>
<dbReference type="InterPro" id="IPR047288">
    <property type="entry name" value="Tudor_SGF29_rpt1"/>
</dbReference>
<dbReference type="EMBL" id="WTPW01000125">
    <property type="protein sequence ID" value="KAF0544475.1"/>
    <property type="molecule type" value="Genomic_DNA"/>
</dbReference>
<keyword evidence="4" id="KW-0539">Nucleus</keyword>
<proteinExistence type="predicted"/>
<dbReference type="CDD" id="cd20393">
    <property type="entry name" value="Tudor_SGF29_rpt1"/>
    <property type="match status" value="1"/>
</dbReference>
<reference evidence="5 6" key="1">
    <citation type="journal article" date="2019" name="Environ. Microbiol.">
        <title>At the nexus of three kingdoms: the genome of the mycorrhizal fungus Gigaspora margarita provides insights into plant, endobacterial and fungal interactions.</title>
        <authorList>
            <person name="Venice F."/>
            <person name="Ghignone S."/>
            <person name="Salvioli di Fossalunga A."/>
            <person name="Amselem J."/>
            <person name="Novero M."/>
            <person name="Xianan X."/>
            <person name="Sedzielewska Toro K."/>
            <person name="Morin E."/>
            <person name="Lipzen A."/>
            <person name="Grigoriev I.V."/>
            <person name="Henrissat B."/>
            <person name="Martin F.M."/>
            <person name="Bonfante P."/>
        </authorList>
    </citation>
    <scope>NUCLEOTIDE SEQUENCE [LARGE SCALE GENOMIC DNA]</scope>
    <source>
        <strain evidence="5 6">BEG34</strain>
    </source>
</reference>
<dbReference type="Pfam" id="PF07039">
    <property type="entry name" value="SGF29_Tudor"/>
    <property type="match status" value="1"/>
</dbReference>
<keyword evidence="2" id="KW-0805">Transcription regulation</keyword>
<sequence length="276" mass="31513">MDKYLGETSRQSLEEDILWTRICENLDSLEIIEEEGIDLIKSINEYHEKIQCVGYVAPDVKGILKALYKKAIDQAVREEDMCKTITKLIDKYHALKSDKDFRTHSEGLSAEENIYKKKKSKDAATLMKKSKGSHSKSRNIIKNGTYVAAKQPKHKDIEENWILAIVVGYISEIKSYEVEDADRDEASNRPGERFSVPSKNVIIIPKPGEMWMPEFPQSSTVIALYPGTTCFYKADVVLPPSKLSLPLKYLLTFEDDDNAERYVDAHYVLDVPKETK</sequence>
<dbReference type="AlphaFoldDB" id="A0A8H4AYF9"/>
<evidence type="ECO:0000256" key="4">
    <source>
        <dbReference type="ARBA" id="ARBA00023242"/>
    </source>
</evidence>
<keyword evidence="6" id="KW-1185">Reference proteome</keyword>
<dbReference type="InterPro" id="IPR037802">
    <property type="entry name" value="SGF29"/>
</dbReference>
<dbReference type="Gene3D" id="2.30.30.140">
    <property type="match status" value="2"/>
</dbReference>
<comment type="subcellular location">
    <subcellularLocation>
        <location evidence="1">Nucleus</location>
    </subcellularLocation>
</comment>
<dbReference type="CDD" id="cd20394">
    <property type="entry name" value="Tudor_SGF29_rpt2"/>
    <property type="match status" value="1"/>
</dbReference>
<dbReference type="InterPro" id="IPR010750">
    <property type="entry name" value="SGF29_tudor-like_dom"/>
</dbReference>
<evidence type="ECO:0000313" key="6">
    <source>
        <dbReference type="Proteomes" id="UP000439903"/>
    </source>
</evidence>
<dbReference type="PROSITE" id="PS51518">
    <property type="entry name" value="SGF29_C"/>
    <property type="match status" value="1"/>
</dbReference>
<dbReference type="GO" id="GO:0000124">
    <property type="term" value="C:SAGA complex"/>
    <property type="evidence" value="ECO:0007669"/>
    <property type="project" value="InterPro"/>
</dbReference>